<dbReference type="RefSeq" id="XP_040722920.1">
    <property type="nucleotide sequence ID" value="XM_040869949.1"/>
</dbReference>
<evidence type="ECO:0000313" key="3">
    <source>
        <dbReference type="EMBL" id="ORY77299.1"/>
    </source>
</evidence>
<organism evidence="3 4">
    <name type="scientific">Protomyces lactucae-debilis</name>
    <dbReference type="NCBI Taxonomy" id="2754530"/>
    <lineage>
        <taxon>Eukaryota</taxon>
        <taxon>Fungi</taxon>
        <taxon>Dikarya</taxon>
        <taxon>Ascomycota</taxon>
        <taxon>Taphrinomycotina</taxon>
        <taxon>Taphrinomycetes</taxon>
        <taxon>Taphrinales</taxon>
        <taxon>Protomycetaceae</taxon>
        <taxon>Protomyces</taxon>
    </lineage>
</organism>
<keyword evidence="4" id="KW-1185">Reference proteome</keyword>
<dbReference type="PANTHER" id="PTHR15887:SF1">
    <property type="entry name" value="TRANSMEMBRANE PROTEIN 69"/>
    <property type="match status" value="1"/>
</dbReference>
<dbReference type="Pfam" id="PF11911">
    <property type="entry name" value="DUF3429"/>
    <property type="match status" value="1"/>
</dbReference>
<feature type="transmembrane region" description="Helical" evidence="2">
    <location>
        <begin position="166"/>
        <end position="185"/>
    </location>
</feature>
<protein>
    <recommendedName>
        <fullName evidence="5">Mitochondrial inner membrane protein 1</fullName>
    </recommendedName>
</protein>
<feature type="compositionally biased region" description="Basic and acidic residues" evidence="1">
    <location>
        <begin position="312"/>
        <end position="355"/>
    </location>
</feature>
<dbReference type="OMA" id="AWPTLLM"/>
<feature type="transmembrane region" description="Helical" evidence="2">
    <location>
        <begin position="249"/>
        <end position="271"/>
    </location>
</feature>
<dbReference type="GeneID" id="63786548"/>
<feature type="compositionally biased region" description="Low complexity" evidence="1">
    <location>
        <begin position="57"/>
        <end position="69"/>
    </location>
</feature>
<proteinExistence type="predicted"/>
<dbReference type="InterPro" id="IPR021836">
    <property type="entry name" value="DUF3429"/>
</dbReference>
<reference evidence="3 4" key="1">
    <citation type="submission" date="2016-07" db="EMBL/GenBank/DDBJ databases">
        <title>Pervasive Adenine N6-methylation of Active Genes in Fungi.</title>
        <authorList>
            <consortium name="DOE Joint Genome Institute"/>
            <person name="Mondo S.J."/>
            <person name="Dannebaum R.O."/>
            <person name="Kuo R.C."/>
            <person name="Labutti K."/>
            <person name="Haridas S."/>
            <person name="Kuo A."/>
            <person name="Salamov A."/>
            <person name="Ahrendt S.R."/>
            <person name="Lipzen A."/>
            <person name="Sullivan W."/>
            <person name="Andreopoulos W.B."/>
            <person name="Clum A."/>
            <person name="Lindquist E."/>
            <person name="Daum C."/>
            <person name="Ramamoorthy G.K."/>
            <person name="Gryganskyi A."/>
            <person name="Culley D."/>
            <person name="Magnuson J.K."/>
            <person name="James T.Y."/>
            <person name="O'Malley M.A."/>
            <person name="Stajich J.E."/>
            <person name="Spatafora J.W."/>
            <person name="Visel A."/>
            <person name="Grigoriev I.V."/>
        </authorList>
    </citation>
    <scope>NUCLEOTIDE SEQUENCE [LARGE SCALE GENOMIC DNA]</scope>
    <source>
        <strain evidence="3 4">12-1054</strain>
    </source>
</reference>
<dbReference type="PANTHER" id="PTHR15887">
    <property type="entry name" value="TRANSMEMBRANE PROTEIN 69"/>
    <property type="match status" value="1"/>
</dbReference>
<accession>A0A1Y2F0C5</accession>
<evidence type="ECO:0008006" key="5">
    <source>
        <dbReference type="Google" id="ProtNLM"/>
    </source>
</evidence>
<evidence type="ECO:0000256" key="1">
    <source>
        <dbReference type="SAM" id="MobiDB-lite"/>
    </source>
</evidence>
<feature type="compositionally biased region" description="Basic and acidic residues" evidence="1">
    <location>
        <begin position="375"/>
        <end position="386"/>
    </location>
</feature>
<feature type="region of interest" description="Disordered" evidence="1">
    <location>
        <begin position="56"/>
        <end position="80"/>
    </location>
</feature>
<keyword evidence="2" id="KW-1133">Transmembrane helix</keyword>
<dbReference type="AlphaFoldDB" id="A0A1Y2F0C5"/>
<name>A0A1Y2F0C5_PROLT</name>
<feature type="region of interest" description="Disordered" evidence="1">
    <location>
        <begin position="291"/>
        <end position="398"/>
    </location>
</feature>
<evidence type="ECO:0000313" key="4">
    <source>
        <dbReference type="Proteomes" id="UP000193685"/>
    </source>
</evidence>
<dbReference type="EMBL" id="MCFI01000020">
    <property type="protein sequence ID" value="ORY77299.1"/>
    <property type="molecule type" value="Genomic_DNA"/>
</dbReference>
<dbReference type="OrthoDB" id="194289at2759"/>
<dbReference type="Proteomes" id="UP000193685">
    <property type="component" value="Unassembled WGS sequence"/>
</dbReference>
<dbReference type="STRING" id="56484.A0A1Y2F0C5"/>
<sequence length="398" mass="43690">MYRPAMHSLLRARALHARTIRPQSLLLRKVAPAISLQQRLASSDIFKGFNRDEKKVTSTSTTTPITTGTHAEQRSPIVPPEGPATSQLIREIKQVGQAIDGIPIPTLQVGLAGTLPYLGTAIGSLYLSWTAAKWSQDFTGAFSEKFVFFTAEQAEYLLPHLQHIQVGYGACLISFIGAIHWGFEFAGYGGHTGYRRLLYAAVPSLVAWTSIMLPVDYALVTHFLGFTGLWFADSAAARRGFAPAWYIQYRFLLTFIVCSSILLTLIVSGWLGDPAQATAHSSRLENLREEQQKQYIQDENAAAASRKKQSKRQGDSQEDLTEKVKAEQKAEKKDAKRLKGESEEKDVKKANAKDEDAVDGVEAAKNQAGGTNKVTSKDDQDKKATEGKAATASADKKK</sequence>
<gene>
    <name evidence="3" type="ORF">BCR37DRAFT_382759</name>
</gene>
<feature type="transmembrane region" description="Helical" evidence="2">
    <location>
        <begin position="197"/>
        <end position="213"/>
    </location>
</feature>
<keyword evidence="2" id="KW-0812">Transmembrane</keyword>
<evidence type="ECO:0000256" key="2">
    <source>
        <dbReference type="SAM" id="Phobius"/>
    </source>
</evidence>
<keyword evidence="2" id="KW-0472">Membrane</keyword>
<comment type="caution">
    <text evidence="3">The sequence shown here is derived from an EMBL/GenBank/DDBJ whole genome shotgun (WGS) entry which is preliminary data.</text>
</comment>